<gene>
    <name evidence="1" type="ORF">RRF57_008860</name>
</gene>
<protein>
    <submittedName>
        <fullName evidence="1">Uncharacterized protein</fullName>
    </submittedName>
</protein>
<dbReference type="AlphaFoldDB" id="A0AAN7UW06"/>
<sequence length="240" mass="26557">MGIVRIFGTGVTIRAEKNVSDSNLAKSEVATSLNTLKAGYASNPFASFPNPLTKYQFSSKGYEAWGITQSSFTPATPVAAPVTSLTVNVAPPQIKEENVSQTTPAIASVTTIWPNPAIHVIAPVPPAAPLPTQSAHSQEFTPIQRRNRERLEALATRVHNFNGSVTELLTVVNVQEELDIAFGNLDYARNELKDVLRQFEVNGYISNRQNRKRYGALKDMTQATRRHGQLMNQLWNLQRR</sequence>
<dbReference type="Proteomes" id="UP001305414">
    <property type="component" value="Unassembled WGS sequence"/>
</dbReference>
<evidence type="ECO:0000313" key="1">
    <source>
        <dbReference type="EMBL" id="KAK5633146.1"/>
    </source>
</evidence>
<accession>A0AAN7UW06</accession>
<proteinExistence type="predicted"/>
<reference evidence="1 2" key="1">
    <citation type="submission" date="2023-10" db="EMBL/GenBank/DDBJ databases">
        <title>Draft genome sequence of Xylaria bambusicola isolate GMP-LS, the root and basal stem rot pathogen of sugarcane in Indonesia.</title>
        <authorList>
            <person name="Selvaraj P."/>
            <person name="Muralishankar V."/>
            <person name="Muruganantham S."/>
            <person name="Sp S."/>
            <person name="Haryani S."/>
            <person name="Lau K.J.X."/>
            <person name="Naqvi N.I."/>
        </authorList>
    </citation>
    <scope>NUCLEOTIDE SEQUENCE [LARGE SCALE GENOMIC DNA]</scope>
    <source>
        <strain evidence="1">GMP-LS</strain>
    </source>
</reference>
<organism evidence="1 2">
    <name type="scientific">Xylaria bambusicola</name>
    <dbReference type="NCBI Taxonomy" id="326684"/>
    <lineage>
        <taxon>Eukaryota</taxon>
        <taxon>Fungi</taxon>
        <taxon>Dikarya</taxon>
        <taxon>Ascomycota</taxon>
        <taxon>Pezizomycotina</taxon>
        <taxon>Sordariomycetes</taxon>
        <taxon>Xylariomycetidae</taxon>
        <taxon>Xylariales</taxon>
        <taxon>Xylariaceae</taxon>
        <taxon>Xylaria</taxon>
    </lineage>
</organism>
<dbReference type="EMBL" id="JAWHQM010000030">
    <property type="protein sequence ID" value="KAK5633146.1"/>
    <property type="molecule type" value="Genomic_DNA"/>
</dbReference>
<evidence type="ECO:0000313" key="2">
    <source>
        <dbReference type="Proteomes" id="UP001305414"/>
    </source>
</evidence>
<comment type="caution">
    <text evidence="1">The sequence shown here is derived from an EMBL/GenBank/DDBJ whole genome shotgun (WGS) entry which is preliminary data.</text>
</comment>
<name>A0AAN7UW06_9PEZI</name>
<keyword evidence="2" id="KW-1185">Reference proteome</keyword>